<dbReference type="AlphaFoldDB" id="A0A974PTE8"/>
<dbReference type="PANTHER" id="PTHR30151:SF0">
    <property type="entry name" value="ABC TRANSPORTER PERMEASE PROTEIN MJ0413-RELATED"/>
    <property type="match status" value="1"/>
</dbReference>
<feature type="transmembrane region" description="Helical" evidence="9">
    <location>
        <begin position="233"/>
        <end position="259"/>
    </location>
</feature>
<evidence type="ECO:0000256" key="7">
    <source>
        <dbReference type="ARBA" id="ARBA00023136"/>
    </source>
</evidence>
<feature type="transmembrane region" description="Helical" evidence="9">
    <location>
        <begin position="79"/>
        <end position="101"/>
    </location>
</feature>
<comment type="similarity">
    <text evidence="2 9">Belongs to the binding-protein-dependent transport system permease family.</text>
</comment>
<dbReference type="Gene3D" id="1.10.3720.10">
    <property type="entry name" value="MetI-like"/>
    <property type="match status" value="1"/>
</dbReference>
<proteinExistence type="inferred from homology"/>
<keyword evidence="3 9" id="KW-0813">Transport</keyword>
<evidence type="ECO:0000256" key="3">
    <source>
        <dbReference type="ARBA" id="ARBA00022448"/>
    </source>
</evidence>
<dbReference type="KEGG" id="xdi:EZH22_02715"/>
<evidence type="ECO:0000256" key="4">
    <source>
        <dbReference type="ARBA" id="ARBA00022475"/>
    </source>
</evidence>
<dbReference type="GO" id="GO:0042918">
    <property type="term" value="P:alkanesulfonate transmembrane transport"/>
    <property type="evidence" value="ECO:0007669"/>
    <property type="project" value="UniProtKB-ARBA"/>
</dbReference>
<dbReference type="GO" id="GO:0005886">
    <property type="term" value="C:plasma membrane"/>
    <property type="evidence" value="ECO:0007669"/>
    <property type="project" value="UniProtKB-SubCell"/>
</dbReference>
<dbReference type="EMBL" id="CP063362">
    <property type="protein sequence ID" value="QRG09433.1"/>
    <property type="molecule type" value="Genomic_DNA"/>
</dbReference>
<evidence type="ECO:0000256" key="8">
    <source>
        <dbReference type="ARBA" id="ARBA00056719"/>
    </source>
</evidence>
<gene>
    <name evidence="11" type="ORF">EZH22_02715</name>
</gene>
<feature type="transmembrane region" description="Helical" evidence="9">
    <location>
        <begin position="137"/>
        <end position="156"/>
    </location>
</feature>
<feature type="transmembrane region" description="Helical" evidence="9">
    <location>
        <begin position="177"/>
        <end position="194"/>
    </location>
</feature>
<dbReference type="InterPro" id="IPR035906">
    <property type="entry name" value="MetI-like_sf"/>
</dbReference>
<keyword evidence="7 9" id="KW-0472">Membrane</keyword>
<reference evidence="11 12" key="1">
    <citation type="submission" date="2020-10" db="EMBL/GenBank/DDBJ databases">
        <title>Degradation of 1,4-Dioxane by Xanthobacter sp. YN2, via a Novel Group-2 Soluble Di-Iron Monooxygenase.</title>
        <authorList>
            <person name="Ma F."/>
            <person name="Wang Y."/>
            <person name="Yang J."/>
            <person name="Guo H."/>
            <person name="Su D."/>
            <person name="Yu L."/>
        </authorList>
    </citation>
    <scope>NUCLEOTIDE SEQUENCE [LARGE SCALE GENOMIC DNA]</scope>
    <source>
        <strain evidence="11 12">YN2</strain>
    </source>
</reference>
<keyword evidence="12" id="KW-1185">Reference proteome</keyword>
<evidence type="ECO:0000313" key="12">
    <source>
        <dbReference type="Proteomes" id="UP000596427"/>
    </source>
</evidence>
<feature type="transmembrane region" description="Helical" evidence="9">
    <location>
        <begin position="20"/>
        <end position="43"/>
    </location>
</feature>
<dbReference type="Proteomes" id="UP000596427">
    <property type="component" value="Chromosome"/>
</dbReference>
<dbReference type="PANTHER" id="PTHR30151">
    <property type="entry name" value="ALKANE SULFONATE ABC TRANSPORTER-RELATED, MEMBRANE SUBUNIT"/>
    <property type="match status" value="1"/>
</dbReference>
<feature type="transmembrane region" description="Helical" evidence="9">
    <location>
        <begin position="113"/>
        <end position="131"/>
    </location>
</feature>
<accession>A0A974PTE8</accession>
<evidence type="ECO:0000256" key="6">
    <source>
        <dbReference type="ARBA" id="ARBA00022989"/>
    </source>
</evidence>
<dbReference type="Pfam" id="PF00528">
    <property type="entry name" value="BPD_transp_1"/>
    <property type="match status" value="1"/>
</dbReference>
<dbReference type="SUPFAM" id="SSF161098">
    <property type="entry name" value="MetI-like"/>
    <property type="match status" value="1"/>
</dbReference>
<comment type="subcellular location">
    <subcellularLocation>
        <location evidence="1 9">Cell membrane</location>
        <topology evidence="1 9">Multi-pass membrane protein</topology>
    </subcellularLocation>
</comment>
<evidence type="ECO:0000259" key="10">
    <source>
        <dbReference type="PROSITE" id="PS50928"/>
    </source>
</evidence>
<dbReference type="PROSITE" id="PS50928">
    <property type="entry name" value="ABC_TM1"/>
    <property type="match status" value="1"/>
</dbReference>
<sequence length="269" mass="28882">MRLPRSDVRLAGGSGTARRLAVSALGIFSFFLLWHLAAASGLVDRIMLPSPLEVFHSAAAIYETGELAQHIQASILRMALGYAVGSALGIALGVILGRIAFMEWFVGPVLQMARAIPPLALVPLIIFWFGINEGAKVFLIAWATFFPVWINTLLGVKGVNPLFVRAGQSLGAKRGTLLLRVVIPAALAPIFSGLRVALSISFTVLVAAELAGAIAGLGYFIQNSALSFRVDNIFVGIVVLAILGFIADTLFMALLYWLFPWYRAQQSGK</sequence>
<protein>
    <submittedName>
        <fullName evidence="11">ABC transporter permease</fullName>
    </submittedName>
</protein>
<feature type="domain" description="ABC transmembrane type-1" evidence="10">
    <location>
        <begin position="71"/>
        <end position="256"/>
    </location>
</feature>
<comment type="function">
    <text evidence="8">Probably part of an ABC transporter complex. Probably responsible for the translocation of the substrate across the membrane.</text>
</comment>
<dbReference type="InterPro" id="IPR000515">
    <property type="entry name" value="MetI-like"/>
</dbReference>
<keyword evidence="6 9" id="KW-1133">Transmembrane helix</keyword>
<evidence type="ECO:0000256" key="5">
    <source>
        <dbReference type="ARBA" id="ARBA00022692"/>
    </source>
</evidence>
<organism evidence="11 12">
    <name type="scientific">Xanthobacter dioxanivorans</name>
    <dbReference type="NCBI Taxonomy" id="2528964"/>
    <lineage>
        <taxon>Bacteria</taxon>
        <taxon>Pseudomonadati</taxon>
        <taxon>Pseudomonadota</taxon>
        <taxon>Alphaproteobacteria</taxon>
        <taxon>Hyphomicrobiales</taxon>
        <taxon>Xanthobacteraceae</taxon>
        <taxon>Xanthobacter</taxon>
    </lineage>
</organism>
<evidence type="ECO:0000256" key="1">
    <source>
        <dbReference type="ARBA" id="ARBA00004651"/>
    </source>
</evidence>
<name>A0A974PTE8_9HYPH</name>
<evidence type="ECO:0000313" key="11">
    <source>
        <dbReference type="EMBL" id="QRG09433.1"/>
    </source>
</evidence>
<keyword evidence="5 9" id="KW-0812">Transmembrane</keyword>
<dbReference type="CDD" id="cd06261">
    <property type="entry name" value="TM_PBP2"/>
    <property type="match status" value="1"/>
</dbReference>
<keyword evidence="4" id="KW-1003">Cell membrane</keyword>
<evidence type="ECO:0000256" key="9">
    <source>
        <dbReference type="RuleBase" id="RU363032"/>
    </source>
</evidence>
<dbReference type="FunFam" id="1.10.3720.10:FF:000003">
    <property type="entry name" value="Aliphatic sulfonate ABC transporter permease"/>
    <property type="match status" value="1"/>
</dbReference>
<feature type="transmembrane region" description="Helical" evidence="9">
    <location>
        <begin position="200"/>
        <end position="221"/>
    </location>
</feature>
<evidence type="ECO:0000256" key="2">
    <source>
        <dbReference type="ARBA" id="ARBA00009306"/>
    </source>
</evidence>